<dbReference type="GO" id="GO:0004358">
    <property type="term" value="F:L-glutamate N-acetyltransferase activity, acting on acetyl-L-ornithine as donor"/>
    <property type="evidence" value="ECO:0007669"/>
    <property type="project" value="UniProtKB-UniRule"/>
</dbReference>
<dbReference type="InterPro" id="IPR016117">
    <property type="entry name" value="ArgJ-like_dom_sf"/>
</dbReference>
<feature type="active site" description="Nucleophile" evidence="8">
    <location>
        <position position="190"/>
    </location>
</feature>
<dbReference type="InterPro" id="IPR002813">
    <property type="entry name" value="Arg_biosynth_ArgJ"/>
</dbReference>
<dbReference type="UniPathway" id="UPA00068">
    <property type="reaction ID" value="UER00106"/>
</dbReference>
<keyword evidence="8" id="KW-0511">Multifunctional enzyme</keyword>
<dbReference type="EC" id="2.3.1.35" evidence="8"/>
<dbReference type="AlphaFoldDB" id="A0A557RH22"/>
<feature type="chain" id="PRO_5023345635" description="Arginine biosynthesis bifunctional protein ArgJ beta chain" evidence="8">
    <location>
        <begin position="190"/>
        <end position="403"/>
    </location>
</feature>
<comment type="caution">
    <text evidence="9">The sequence shown here is derived from an EMBL/GenBank/DDBJ whole genome shotgun (WGS) entry which is preliminary data.</text>
</comment>
<feature type="binding site" evidence="8">
    <location>
        <position position="398"/>
    </location>
    <ligand>
        <name>substrate</name>
    </ligand>
</feature>
<comment type="catalytic activity">
    <reaction evidence="8">
        <text>N(2)-acetyl-L-ornithine + L-glutamate = N-acetyl-L-glutamate + L-ornithine</text>
        <dbReference type="Rhea" id="RHEA:15349"/>
        <dbReference type="ChEBI" id="CHEBI:29985"/>
        <dbReference type="ChEBI" id="CHEBI:44337"/>
        <dbReference type="ChEBI" id="CHEBI:46911"/>
        <dbReference type="ChEBI" id="CHEBI:57805"/>
        <dbReference type="EC" id="2.3.1.35"/>
    </reaction>
</comment>
<dbReference type="RefSeq" id="WP_144348049.1">
    <property type="nucleotide sequence ID" value="NZ_VMKP01000003.1"/>
</dbReference>
<dbReference type="Proteomes" id="UP000316688">
    <property type="component" value="Unassembled WGS sequence"/>
</dbReference>
<dbReference type="NCBIfam" id="NF003802">
    <property type="entry name" value="PRK05388.1"/>
    <property type="match status" value="1"/>
</dbReference>
<keyword evidence="3 8" id="KW-0055">Arginine biosynthesis</keyword>
<evidence type="ECO:0000256" key="8">
    <source>
        <dbReference type="HAMAP-Rule" id="MF_01106"/>
    </source>
</evidence>
<organism evidence="9 10">
    <name type="scientific">Spiribacter aquaticus</name>
    <dbReference type="NCBI Taxonomy" id="1935996"/>
    <lineage>
        <taxon>Bacteria</taxon>
        <taxon>Pseudomonadati</taxon>
        <taxon>Pseudomonadota</taxon>
        <taxon>Gammaproteobacteria</taxon>
        <taxon>Chromatiales</taxon>
        <taxon>Ectothiorhodospiraceae</taxon>
        <taxon>Spiribacter</taxon>
    </lineage>
</organism>
<gene>
    <name evidence="8 9" type="primary">argJ</name>
    <name evidence="9" type="ORF">FPL11_07370</name>
</gene>
<feature type="binding site" evidence="8">
    <location>
        <position position="179"/>
    </location>
    <ligand>
        <name>substrate</name>
    </ligand>
</feature>
<keyword evidence="5 8" id="KW-0808">Transferase</keyword>
<dbReference type="HAMAP" id="MF_01106">
    <property type="entry name" value="ArgJ"/>
    <property type="match status" value="1"/>
</dbReference>
<dbReference type="EC" id="2.3.1.1" evidence="8"/>
<evidence type="ECO:0000256" key="3">
    <source>
        <dbReference type="ARBA" id="ARBA00022571"/>
    </source>
</evidence>
<feature type="binding site" evidence="8">
    <location>
        <position position="190"/>
    </location>
    <ligand>
        <name>substrate</name>
    </ligand>
</feature>
<sequence>MAVAQSELPRLHPVAGVQLGVAEAGVRKAGANDLVVMALQPGTRVAGVFTRNLFRAAPVRLAESNLRDDQPRYLLINTGNANAGTGPAGDQAARQNCAALAGYAGCRASQVIPFSTGVIGEPLPAARIDAALPAALEGLQPDHWALAADAIRTTDTRPKGRSQRLALSGGEVTLTGIAKGSGMIRPDMATMLAYVATDAQISTAALRQLLRGAVAVSFNRITVDGDTSTNDACMLMATGASGVALEADSDRQLFAEALTDLCTALAREIVADGEGATRDAAIQVTGARSIGEAERVAFSVAESPLFKTALFAADPNWGRILAAVGRAGVEDMDVDRVRIAIDDCPIVAAGGLSPDYDEALAARRMAADHVPVVIDLDRGGQAATVWTCDFSYDYVRINAEYRS</sequence>
<proteinExistence type="inferred from homology"/>
<keyword evidence="4 8" id="KW-0028">Amino-acid biosynthesis</keyword>
<evidence type="ECO:0000256" key="6">
    <source>
        <dbReference type="ARBA" id="ARBA00022813"/>
    </source>
</evidence>
<dbReference type="SUPFAM" id="SSF56266">
    <property type="entry name" value="DmpA/ArgJ-like"/>
    <property type="match status" value="1"/>
</dbReference>
<feature type="chain" id="PRO_5023345634" description="Arginine biosynthesis bifunctional protein ArgJ alpha chain" evidence="8">
    <location>
        <begin position="1"/>
        <end position="189"/>
    </location>
</feature>
<feature type="binding site" evidence="8">
    <location>
        <position position="403"/>
    </location>
    <ligand>
        <name>substrate</name>
    </ligand>
</feature>
<dbReference type="PANTHER" id="PTHR23100">
    <property type="entry name" value="ARGININE BIOSYNTHESIS BIFUNCTIONAL PROTEIN ARGJ"/>
    <property type="match status" value="1"/>
</dbReference>
<feature type="site" description="Involved in the stabilization of negative charge on the oxyanion by the formation of the oxyanion hole" evidence="8">
    <location>
        <position position="116"/>
    </location>
</feature>
<evidence type="ECO:0000313" key="9">
    <source>
        <dbReference type="EMBL" id="TVO64469.1"/>
    </source>
</evidence>
<dbReference type="FunFam" id="3.60.70.12:FF:000001">
    <property type="entry name" value="Arginine biosynthesis bifunctional protein ArgJ, chloroplastic"/>
    <property type="match status" value="1"/>
</dbReference>
<dbReference type="EMBL" id="VMKP01000003">
    <property type="protein sequence ID" value="TVO64469.1"/>
    <property type="molecule type" value="Genomic_DNA"/>
</dbReference>
<dbReference type="PANTHER" id="PTHR23100:SF0">
    <property type="entry name" value="ARGININE BIOSYNTHESIS BIFUNCTIONAL PROTEIN ARGJ, MITOCHONDRIAL"/>
    <property type="match status" value="1"/>
</dbReference>
<evidence type="ECO:0000313" key="10">
    <source>
        <dbReference type="Proteomes" id="UP000316688"/>
    </source>
</evidence>
<feature type="binding site" evidence="8">
    <location>
        <position position="274"/>
    </location>
    <ligand>
        <name>substrate</name>
    </ligand>
</feature>
<dbReference type="Gene3D" id="3.10.20.340">
    <property type="entry name" value="ArgJ beta chain, C-terminal domain"/>
    <property type="match status" value="1"/>
</dbReference>
<keyword evidence="6 8" id="KW-0068">Autocatalytic cleavage</keyword>
<keyword evidence="7 8" id="KW-0012">Acyltransferase</keyword>
<dbReference type="GO" id="GO:0005737">
    <property type="term" value="C:cytoplasm"/>
    <property type="evidence" value="ECO:0007669"/>
    <property type="project" value="UniProtKB-SubCell"/>
</dbReference>
<dbReference type="CDD" id="cd02152">
    <property type="entry name" value="OAT"/>
    <property type="match status" value="1"/>
</dbReference>
<comment type="similarity">
    <text evidence="1 8">Belongs to the ArgJ family.</text>
</comment>
<feature type="site" description="Involved in the stabilization of negative charge on the oxyanion by the formation of the oxyanion hole" evidence="8">
    <location>
        <position position="117"/>
    </location>
</feature>
<dbReference type="InterPro" id="IPR042195">
    <property type="entry name" value="ArgJ_beta_C"/>
</dbReference>
<keyword evidence="8" id="KW-0963">Cytoplasm</keyword>
<dbReference type="Gene3D" id="3.60.70.12">
    <property type="entry name" value="L-amino peptidase D-ALA esterase/amidase"/>
    <property type="match status" value="1"/>
</dbReference>
<protein>
    <recommendedName>
        <fullName evidence="8">Arginine biosynthesis bifunctional protein ArgJ</fullName>
    </recommendedName>
    <domain>
        <recommendedName>
            <fullName evidence="8">Glutamate N-acetyltransferase</fullName>
            <ecNumber evidence="8">2.3.1.35</ecNumber>
        </recommendedName>
        <alternativeName>
            <fullName evidence="8">Ornithine acetyltransferase</fullName>
            <shortName evidence="8">OATase</shortName>
        </alternativeName>
        <alternativeName>
            <fullName evidence="8">Ornithine transacetylase</fullName>
        </alternativeName>
    </domain>
    <domain>
        <recommendedName>
            <fullName evidence="8">Amino-acid acetyltransferase</fullName>
            <ecNumber evidence="8">2.3.1.1</ecNumber>
        </recommendedName>
        <alternativeName>
            <fullName evidence="8">N-acetylglutamate synthase</fullName>
            <shortName evidence="8">AGSase</shortName>
        </alternativeName>
    </domain>
    <component>
        <recommendedName>
            <fullName evidence="8">Arginine biosynthesis bifunctional protein ArgJ alpha chain</fullName>
        </recommendedName>
    </component>
    <component>
        <recommendedName>
            <fullName evidence="8">Arginine biosynthesis bifunctional protein ArgJ beta chain</fullName>
        </recommendedName>
    </component>
</protein>
<keyword evidence="10" id="KW-1185">Reference proteome</keyword>
<name>A0A557RH22_9GAMM</name>
<comment type="pathway">
    <text evidence="8">Amino-acid biosynthesis; L-arginine biosynthesis; L-ornithine and N-acetyl-L-glutamate from L-glutamate and N(2)-acetyl-L-ornithine (cyclic): step 1/1.</text>
</comment>
<accession>A0A557RH22</accession>
<comment type="catalytic activity">
    <reaction evidence="8">
        <text>L-glutamate + acetyl-CoA = N-acetyl-L-glutamate + CoA + H(+)</text>
        <dbReference type="Rhea" id="RHEA:24292"/>
        <dbReference type="ChEBI" id="CHEBI:15378"/>
        <dbReference type="ChEBI" id="CHEBI:29985"/>
        <dbReference type="ChEBI" id="CHEBI:44337"/>
        <dbReference type="ChEBI" id="CHEBI:57287"/>
        <dbReference type="ChEBI" id="CHEBI:57288"/>
        <dbReference type="EC" id="2.3.1.1"/>
    </reaction>
</comment>
<dbReference type="Pfam" id="PF01960">
    <property type="entry name" value="ArgJ"/>
    <property type="match status" value="1"/>
</dbReference>
<feature type="binding site" evidence="8">
    <location>
        <position position="153"/>
    </location>
    <ligand>
        <name>substrate</name>
    </ligand>
</feature>
<dbReference type="GO" id="GO:0006592">
    <property type="term" value="P:ornithine biosynthetic process"/>
    <property type="evidence" value="ECO:0007669"/>
    <property type="project" value="TreeGrafter"/>
</dbReference>
<evidence type="ECO:0000256" key="5">
    <source>
        <dbReference type="ARBA" id="ARBA00022679"/>
    </source>
</evidence>
<evidence type="ECO:0000256" key="2">
    <source>
        <dbReference type="ARBA" id="ARBA00011475"/>
    </source>
</evidence>
<comment type="function">
    <text evidence="8">Catalyzes two activities which are involved in the cyclic version of arginine biosynthesis: the synthesis of N-acetylglutamate from glutamate and acetyl-CoA as the acetyl donor, and of ornithine by transacetylation between N(2)-acetylornithine and glutamate.</text>
</comment>
<dbReference type="GO" id="GO:0004042">
    <property type="term" value="F:L-glutamate N-acetyltransferase activity"/>
    <property type="evidence" value="ECO:0007669"/>
    <property type="project" value="UniProtKB-UniRule"/>
</dbReference>
<feature type="site" description="Cleavage; by autolysis" evidence="8">
    <location>
        <begin position="189"/>
        <end position="190"/>
    </location>
</feature>
<comment type="subunit">
    <text evidence="2 8">Heterotetramer of two alpha and two beta chains.</text>
</comment>
<dbReference type="GO" id="GO:0006526">
    <property type="term" value="P:L-arginine biosynthetic process"/>
    <property type="evidence" value="ECO:0007669"/>
    <property type="project" value="UniProtKB-UniRule"/>
</dbReference>
<evidence type="ECO:0000256" key="7">
    <source>
        <dbReference type="ARBA" id="ARBA00023315"/>
    </source>
</evidence>
<evidence type="ECO:0000256" key="1">
    <source>
        <dbReference type="ARBA" id="ARBA00006774"/>
    </source>
</evidence>
<dbReference type="NCBIfam" id="TIGR00120">
    <property type="entry name" value="ArgJ"/>
    <property type="match status" value="1"/>
</dbReference>
<reference evidence="9 10" key="1">
    <citation type="submission" date="2019-07" db="EMBL/GenBank/DDBJ databases">
        <title>Reclasification of Spiribacter aquaticus.</title>
        <authorList>
            <person name="Leon M.J."/>
            <person name="Sanchez-Porro C."/>
            <person name="Ventosa A."/>
        </authorList>
    </citation>
    <scope>NUCLEOTIDE SEQUENCE [LARGE SCALE GENOMIC DNA]</scope>
    <source>
        <strain evidence="9 10">SP30</strain>
    </source>
</reference>
<comment type="pathway">
    <text evidence="8">Amino-acid biosynthesis; L-arginine biosynthesis; N(2)-acetyl-L-ornithine from L-glutamate: step 1/4.</text>
</comment>
<comment type="subcellular location">
    <subcellularLocation>
        <location evidence="8">Cytoplasm</location>
    </subcellularLocation>
</comment>
<evidence type="ECO:0000256" key="4">
    <source>
        <dbReference type="ARBA" id="ARBA00022605"/>
    </source>
</evidence>